<evidence type="ECO:0000313" key="1">
    <source>
        <dbReference type="EMBL" id="MCV2867000.1"/>
    </source>
</evidence>
<keyword evidence="2" id="KW-1185">Reference proteome</keyword>
<feature type="non-terminal residue" evidence="1">
    <location>
        <position position="32"/>
    </location>
</feature>
<name>A0ABT2Z784_9RHOB</name>
<keyword evidence="1" id="KW-0456">Lyase</keyword>
<evidence type="ECO:0000313" key="2">
    <source>
        <dbReference type="Proteomes" id="UP001652503"/>
    </source>
</evidence>
<organism evidence="1 2">
    <name type="scientific">Albidovulum sediminicola</name>
    <dbReference type="NCBI Taxonomy" id="2984331"/>
    <lineage>
        <taxon>Bacteria</taxon>
        <taxon>Pseudomonadati</taxon>
        <taxon>Pseudomonadota</taxon>
        <taxon>Alphaproteobacteria</taxon>
        <taxon>Rhodobacterales</taxon>
        <taxon>Paracoccaceae</taxon>
        <taxon>Albidovulum</taxon>
    </lineage>
</organism>
<protein>
    <submittedName>
        <fullName evidence="1">CoA ester lyase</fullName>
    </submittedName>
</protein>
<dbReference type="Proteomes" id="UP001652503">
    <property type="component" value="Unassembled WGS sequence"/>
</dbReference>
<reference evidence="1 2" key="1">
    <citation type="submission" date="2022-10" db="EMBL/GenBank/DDBJ databases">
        <title>Defluviimonas sp. nov., isolated from ocean surface water.</title>
        <authorList>
            <person name="He W."/>
            <person name="Wang L."/>
            <person name="Zhang D.-F."/>
        </authorList>
    </citation>
    <scope>NUCLEOTIDE SEQUENCE [LARGE SCALE GENOMIC DNA]</scope>
    <source>
        <strain evidence="1 2">WL0075</strain>
    </source>
</reference>
<gene>
    <name evidence="1" type="ORF">OE647_20130</name>
</gene>
<accession>A0ABT2Z784</accession>
<comment type="caution">
    <text evidence="1">The sequence shown here is derived from an EMBL/GenBank/DDBJ whole genome shotgun (WGS) entry which is preliminary data.</text>
</comment>
<proteinExistence type="predicted"/>
<sequence>MSFHVIEQAPARLNRSELAVPGSAPQMFEKAA</sequence>
<dbReference type="EMBL" id="JAOWLA010000063">
    <property type="protein sequence ID" value="MCV2867000.1"/>
    <property type="molecule type" value="Genomic_DNA"/>
</dbReference>
<dbReference type="GO" id="GO:0016829">
    <property type="term" value="F:lyase activity"/>
    <property type="evidence" value="ECO:0007669"/>
    <property type="project" value="UniProtKB-KW"/>
</dbReference>